<sequence length="95" mass="10334">MKQPEAFEPLVQCWEAALYSQFKCLRALSSAQQGHYLTGSSNLCAGQILISKIFSGYWSCSVFVIAGCKTAHAMPGIPSVRDPGEDTETPLLHDV</sequence>
<evidence type="ECO:0000313" key="2">
    <source>
        <dbReference type="Proteomes" id="UP000000740"/>
    </source>
</evidence>
<dbReference type="eggNOG" id="arCOG13001">
    <property type="taxonomic scope" value="Archaea"/>
</dbReference>
<dbReference type="KEGG" id="hla:Hlac_2797"/>
<protein>
    <submittedName>
        <fullName evidence="1">Uncharacterized protein</fullName>
    </submittedName>
</protein>
<dbReference type="HOGENOM" id="CLU_2366098_0_0_2"/>
<reference evidence="1 2" key="1">
    <citation type="journal article" date="2016" name="Stand. Genomic Sci.">
        <title>Complete genome sequence of the Antarctic Halorubrum lacusprofundi type strain ACAM 34.</title>
        <authorList>
            <person name="Anderson I.J."/>
            <person name="DasSarma P."/>
            <person name="Lucas S."/>
            <person name="Copeland A."/>
            <person name="Lapidus A."/>
            <person name="Del Rio T.G."/>
            <person name="Tice H."/>
            <person name="Dalin E."/>
            <person name="Bruce D.C."/>
            <person name="Goodwin L."/>
            <person name="Pitluck S."/>
            <person name="Sims D."/>
            <person name="Brettin T.S."/>
            <person name="Detter J.C."/>
            <person name="Han C.S."/>
            <person name="Larimer F."/>
            <person name="Hauser L."/>
            <person name="Land M."/>
            <person name="Ivanova N."/>
            <person name="Richardson P."/>
            <person name="Cavicchioli R."/>
            <person name="DasSarma S."/>
            <person name="Woese C.R."/>
            <person name="Kyrpides N.C."/>
        </authorList>
    </citation>
    <scope>NUCLEOTIDE SEQUENCE [LARGE SCALE GENOMIC DNA]</scope>
    <source>
        <strain evidence="2">ATCC 49239 / DSM 5036 / JCM 8891 / ACAM 34</strain>
    </source>
</reference>
<dbReference type="Proteomes" id="UP000000740">
    <property type="component" value="Chromosome 2"/>
</dbReference>
<gene>
    <name evidence="1" type="ordered locus">Hlac_2797</name>
</gene>
<proteinExistence type="predicted"/>
<organism evidence="1 2">
    <name type="scientific">Halorubrum lacusprofundi (strain ATCC 49239 / DSM 5036 / JCM 8891 / ACAM 34)</name>
    <dbReference type="NCBI Taxonomy" id="416348"/>
    <lineage>
        <taxon>Archaea</taxon>
        <taxon>Methanobacteriati</taxon>
        <taxon>Methanobacteriota</taxon>
        <taxon>Stenosarchaea group</taxon>
        <taxon>Halobacteria</taxon>
        <taxon>Halobacteriales</taxon>
        <taxon>Haloferacaceae</taxon>
        <taxon>Halorubrum</taxon>
    </lineage>
</organism>
<name>B9LVX6_HALLT</name>
<keyword evidence="2" id="KW-1185">Reference proteome</keyword>
<dbReference type="AlphaFoldDB" id="B9LVX6"/>
<accession>B9LVX6</accession>
<evidence type="ECO:0000313" key="1">
    <source>
        <dbReference type="EMBL" id="ACM58366.1"/>
    </source>
</evidence>
<dbReference type="EMBL" id="CP001366">
    <property type="protein sequence ID" value="ACM58366.1"/>
    <property type="molecule type" value="Genomic_DNA"/>
</dbReference>